<evidence type="ECO:0000313" key="4">
    <source>
        <dbReference type="Proteomes" id="UP000077671"/>
    </source>
</evidence>
<dbReference type="SUPFAM" id="SSF47616">
    <property type="entry name" value="GST C-terminal domain-like"/>
    <property type="match status" value="1"/>
</dbReference>
<dbReference type="PANTHER" id="PTHR11571">
    <property type="entry name" value="GLUTATHIONE S-TRANSFERASE"/>
    <property type="match status" value="1"/>
</dbReference>
<protein>
    <recommendedName>
        <fullName evidence="1">GST C-terminal domain-containing protein</fullName>
    </recommendedName>
</protein>
<dbReference type="EMBL" id="CAJHJG010004346">
    <property type="protein sequence ID" value="CAD6940347.1"/>
    <property type="molecule type" value="Genomic_DNA"/>
</dbReference>
<comment type="caution">
    <text evidence="3">The sequence shown here is derived from an EMBL/GenBank/DDBJ whole genome shotgun (WGS) entry which is preliminary data.</text>
</comment>
<dbReference type="EMBL" id="LWDD02000135">
    <property type="protein sequence ID" value="KAE8263519.1"/>
    <property type="molecule type" value="Genomic_DNA"/>
</dbReference>
<feature type="domain" description="GST C-terminal" evidence="1">
    <location>
        <begin position="118"/>
        <end position="256"/>
    </location>
</feature>
<proteinExistence type="predicted"/>
<organism evidence="3 4">
    <name type="scientific">Tilletia caries</name>
    <name type="common">wheat bunt fungus</name>
    <dbReference type="NCBI Taxonomy" id="13290"/>
    <lineage>
        <taxon>Eukaryota</taxon>
        <taxon>Fungi</taxon>
        <taxon>Dikarya</taxon>
        <taxon>Basidiomycota</taxon>
        <taxon>Ustilaginomycotina</taxon>
        <taxon>Exobasidiomycetes</taxon>
        <taxon>Tilletiales</taxon>
        <taxon>Tilletiaceae</taxon>
        <taxon>Tilletia</taxon>
    </lineage>
</organism>
<dbReference type="InterPro" id="IPR010987">
    <property type="entry name" value="Glutathione-S-Trfase_C-like"/>
</dbReference>
<keyword evidence="5" id="KW-1185">Reference proteome</keyword>
<gene>
    <name evidence="3" type="ORF">A4X03_0g1615</name>
    <name evidence="2" type="ORF">JKIAZH3_G623</name>
</gene>
<dbReference type="Gene3D" id="1.20.1050.10">
    <property type="match status" value="1"/>
</dbReference>
<dbReference type="InterPro" id="IPR050213">
    <property type="entry name" value="GST_superfamily"/>
</dbReference>
<reference evidence="3" key="2">
    <citation type="journal article" date="2019" name="IMA Fungus">
        <title>Genome sequencing and comparison of five Tilletia species to identify candidate genes for the detection of regulated species infecting wheat.</title>
        <authorList>
            <person name="Nguyen H.D.T."/>
            <person name="Sultana T."/>
            <person name="Kesanakurti P."/>
            <person name="Hambleton S."/>
        </authorList>
    </citation>
    <scope>NUCLEOTIDE SEQUENCE</scope>
    <source>
        <strain evidence="3">DAOMC 238032</strain>
    </source>
</reference>
<dbReference type="Gene3D" id="3.40.30.10">
    <property type="entry name" value="Glutaredoxin"/>
    <property type="match status" value="1"/>
</dbReference>
<dbReference type="GO" id="GO:0004364">
    <property type="term" value="F:glutathione transferase activity"/>
    <property type="evidence" value="ECO:0007669"/>
    <property type="project" value="TreeGrafter"/>
</dbReference>
<dbReference type="AlphaFoldDB" id="A0A177UXS9"/>
<dbReference type="Pfam" id="PF14497">
    <property type="entry name" value="GST_C_3"/>
    <property type="match status" value="1"/>
</dbReference>
<dbReference type="Proteomes" id="UP000836402">
    <property type="component" value="Unassembled WGS sequence"/>
</dbReference>
<dbReference type="GO" id="GO:0006749">
    <property type="term" value="P:glutathione metabolic process"/>
    <property type="evidence" value="ECO:0007669"/>
    <property type="project" value="TreeGrafter"/>
</dbReference>
<dbReference type="InterPro" id="IPR036282">
    <property type="entry name" value="Glutathione-S-Trfase_C_sf"/>
</dbReference>
<evidence type="ECO:0000259" key="1">
    <source>
        <dbReference type="PROSITE" id="PS50405"/>
    </source>
</evidence>
<name>A0A177UXS9_9BASI</name>
<accession>A0A177UXS9</accession>
<dbReference type="CDD" id="cd03192">
    <property type="entry name" value="GST_C_Sigma_like"/>
    <property type="match status" value="1"/>
</dbReference>
<dbReference type="Proteomes" id="UP000077671">
    <property type="component" value="Unassembled WGS sequence"/>
</dbReference>
<reference evidence="2" key="3">
    <citation type="submission" date="2020-10" db="EMBL/GenBank/DDBJ databases">
        <authorList>
            <person name="Sedaghatjoo S."/>
        </authorList>
    </citation>
    <scope>NUCLEOTIDE SEQUENCE</scope>
    <source>
        <strain evidence="2">AZH3</strain>
    </source>
</reference>
<dbReference type="PROSITE" id="PS50405">
    <property type="entry name" value="GST_CTER"/>
    <property type="match status" value="1"/>
</dbReference>
<dbReference type="SUPFAM" id="SSF52833">
    <property type="entry name" value="Thioredoxin-like"/>
    <property type="match status" value="1"/>
</dbReference>
<reference evidence="3" key="1">
    <citation type="submission" date="2016-04" db="EMBL/GenBank/DDBJ databases">
        <authorList>
            <person name="Nguyen H.D."/>
            <person name="Kesanakurti P."/>
            <person name="Cullis J."/>
            <person name="Levesque C.A."/>
            <person name="Hambleton S."/>
        </authorList>
    </citation>
    <scope>NUCLEOTIDE SEQUENCE</scope>
    <source>
        <strain evidence="3">DAOMC 238032</strain>
    </source>
</reference>
<sequence length="273" mass="30093">MVSYTLWYWPSIPGRGEYVRLAFAAAEVAFTDNSEGEVGALVKHIGPQGETGHPYHFACPLLEVSNASGGSGKTDGAQDATKGSTFYISQTPVILAYLAPKLKLDGTQEEEDLSIEEAEIRRAHVSQLTATVLDLSNEIHDTHHPIAAGAYYEDQKDEAARRAEDLRNNRIPKFLKIFEATIAKNPYKSGFLISKHVTTADVVLFQVLEGLSFAFPKLSKSLQDGGDYKHLYALRDQVAAIPGIKAYLNSDRRKPFSNGIFRFYPELDAALKA</sequence>
<dbReference type="PANTHER" id="PTHR11571:SF263">
    <property type="entry name" value="GLUTATHIONE S-TRANSFERASE"/>
    <property type="match status" value="1"/>
</dbReference>
<evidence type="ECO:0000313" key="2">
    <source>
        <dbReference type="EMBL" id="CAD6940347.1"/>
    </source>
</evidence>
<evidence type="ECO:0000313" key="3">
    <source>
        <dbReference type="EMBL" id="KAE8263519.1"/>
    </source>
</evidence>
<dbReference type="InterPro" id="IPR004046">
    <property type="entry name" value="GST_C"/>
</dbReference>
<dbReference type="InterPro" id="IPR036249">
    <property type="entry name" value="Thioredoxin-like_sf"/>
</dbReference>
<evidence type="ECO:0000313" key="5">
    <source>
        <dbReference type="Proteomes" id="UP000836402"/>
    </source>
</evidence>